<gene>
    <name evidence="2" type="ORF">B0T25DRAFT_517144</name>
</gene>
<accession>A0AAJ0HN17</accession>
<dbReference type="Proteomes" id="UP001275084">
    <property type="component" value="Unassembled WGS sequence"/>
</dbReference>
<reference evidence="2" key="1">
    <citation type="journal article" date="2023" name="Mol. Phylogenet. Evol.">
        <title>Genome-scale phylogeny and comparative genomics of the fungal order Sordariales.</title>
        <authorList>
            <person name="Hensen N."/>
            <person name="Bonometti L."/>
            <person name="Westerberg I."/>
            <person name="Brannstrom I.O."/>
            <person name="Guillou S."/>
            <person name="Cros-Aarteil S."/>
            <person name="Calhoun S."/>
            <person name="Haridas S."/>
            <person name="Kuo A."/>
            <person name="Mondo S."/>
            <person name="Pangilinan J."/>
            <person name="Riley R."/>
            <person name="LaButti K."/>
            <person name="Andreopoulos B."/>
            <person name="Lipzen A."/>
            <person name="Chen C."/>
            <person name="Yan M."/>
            <person name="Daum C."/>
            <person name="Ng V."/>
            <person name="Clum A."/>
            <person name="Steindorff A."/>
            <person name="Ohm R.A."/>
            <person name="Martin F."/>
            <person name="Silar P."/>
            <person name="Natvig D.O."/>
            <person name="Lalanne C."/>
            <person name="Gautier V."/>
            <person name="Ament-Velasquez S.L."/>
            <person name="Kruys A."/>
            <person name="Hutchinson M.I."/>
            <person name="Powell A.J."/>
            <person name="Barry K."/>
            <person name="Miller A.N."/>
            <person name="Grigoriev I.V."/>
            <person name="Debuchy R."/>
            <person name="Gladieux P."/>
            <person name="Hiltunen Thoren M."/>
            <person name="Johannesson H."/>
        </authorList>
    </citation>
    <scope>NUCLEOTIDE SEQUENCE</scope>
    <source>
        <strain evidence="2">CBS 955.72</strain>
    </source>
</reference>
<evidence type="ECO:0000313" key="2">
    <source>
        <dbReference type="EMBL" id="KAK3357759.1"/>
    </source>
</evidence>
<feature type="compositionally biased region" description="Polar residues" evidence="1">
    <location>
        <begin position="73"/>
        <end position="91"/>
    </location>
</feature>
<name>A0AAJ0HN17_9PEZI</name>
<comment type="caution">
    <text evidence="2">The sequence shown here is derived from an EMBL/GenBank/DDBJ whole genome shotgun (WGS) entry which is preliminary data.</text>
</comment>
<evidence type="ECO:0000256" key="1">
    <source>
        <dbReference type="SAM" id="MobiDB-lite"/>
    </source>
</evidence>
<proteinExistence type="predicted"/>
<dbReference type="EMBL" id="JAUIQD010000003">
    <property type="protein sequence ID" value="KAK3357759.1"/>
    <property type="molecule type" value="Genomic_DNA"/>
</dbReference>
<feature type="region of interest" description="Disordered" evidence="1">
    <location>
        <begin position="73"/>
        <end position="97"/>
    </location>
</feature>
<reference evidence="2" key="2">
    <citation type="submission" date="2023-06" db="EMBL/GenBank/DDBJ databases">
        <authorList>
            <consortium name="Lawrence Berkeley National Laboratory"/>
            <person name="Haridas S."/>
            <person name="Hensen N."/>
            <person name="Bonometti L."/>
            <person name="Westerberg I."/>
            <person name="Brannstrom I.O."/>
            <person name="Guillou S."/>
            <person name="Cros-Aarteil S."/>
            <person name="Calhoun S."/>
            <person name="Kuo A."/>
            <person name="Mondo S."/>
            <person name="Pangilinan J."/>
            <person name="Riley R."/>
            <person name="Labutti K."/>
            <person name="Andreopoulos B."/>
            <person name="Lipzen A."/>
            <person name="Chen C."/>
            <person name="Yanf M."/>
            <person name="Daum C."/>
            <person name="Ng V."/>
            <person name="Clum A."/>
            <person name="Steindorff A."/>
            <person name="Ohm R."/>
            <person name="Martin F."/>
            <person name="Silar P."/>
            <person name="Natvig D."/>
            <person name="Lalanne C."/>
            <person name="Gautier V."/>
            <person name="Ament-Velasquez S.L."/>
            <person name="Kruys A."/>
            <person name="Hutchinson M.I."/>
            <person name="Powell A.J."/>
            <person name="Barry K."/>
            <person name="Miller A.N."/>
            <person name="Grigoriev I.V."/>
            <person name="Debuchy R."/>
            <person name="Gladieux P."/>
            <person name="Thoren M.H."/>
            <person name="Johannesson H."/>
        </authorList>
    </citation>
    <scope>NUCLEOTIDE SEQUENCE</scope>
    <source>
        <strain evidence="2">CBS 955.72</strain>
    </source>
</reference>
<protein>
    <submittedName>
        <fullName evidence="2">Uncharacterized protein</fullName>
    </submittedName>
</protein>
<evidence type="ECO:0000313" key="3">
    <source>
        <dbReference type="Proteomes" id="UP001275084"/>
    </source>
</evidence>
<organism evidence="2 3">
    <name type="scientific">Lasiosphaeria hispida</name>
    <dbReference type="NCBI Taxonomy" id="260671"/>
    <lineage>
        <taxon>Eukaryota</taxon>
        <taxon>Fungi</taxon>
        <taxon>Dikarya</taxon>
        <taxon>Ascomycota</taxon>
        <taxon>Pezizomycotina</taxon>
        <taxon>Sordariomycetes</taxon>
        <taxon>Sordariomycetidae</taxon>
        <taxon>Sordariales</taxon>
        <taxon>Lasiosphaeriaceae</taxon>
        <taxon>Lasiosphaeria</taxon>
    </lineage>
</organism>
<keyword evidence="3" id="KW-1185">Reference proteome</keyword>
<sequence>MCRASLGCIFLFFGFLFVCALGTKALRPLSGLFLRGATWDRHGAGRMDLAKDLDGLAAWGLMQRLRQVRDAFQQQQNASGQATKQATPTRQADSKPNVAKVDILHI</sequence>
<dbReference type="AlphaFoldDB" id="A0AAJ0HN17"/>